<dbReference type="GO" id="GO:0090313">
    <property type="term" value="P:regulation of protein targeting to membrane"/>
    <property type="evidence" value="ECO:0007669"/>
    <property type="project" value="TreeGrafter"/>
</dbReference>
<dbReference type="PANTHER" id="PTHR30441:SF8">
    <property type="entry name" value="DUF748 DOMAIN-CONTAINING PROTEIN"/>
    <property type="match status" value="1"/>
</dbReference>
<evidence type="ECO:0000256" key="1">
    <source>
        <dbReference type="SAM" id="MobiDB-lite"/>
    </source>
</evidence>
<keyword evidence="2" id="KW-1133">Transmembrane helix</keyword>
<organism evidence="3 4">
    <name type="scientific">Telmatocola sphagniphila</name>
    <dbReference type="NCBI Taxonomy" id="1123043"/>
    <lineage>
        <taxon>Bacteria</taxon>
        <taxon>Pseudomonadati</taxon>
        <taxon>Planctomycetota</taxon>
        <taxon>Planctomycetia</taxon>
        <taxon>Gemmatales</taxon>
        <taxon>Gemmataceae</taxon>
    </lineage>
</organism>
<dbReference type="EMBL" id="CP074694">
    <property type="protein sequence ID" value="QVL30833.1"/>
    <property type="molecule type" value="Genomic_DNA"/>
</dbReference>
<feature type="transmembrane region" description="Helical" evidence="2">
    <location>
        <begin position="25"/>
        <end position="47"/>
    </location>
</feature>
<dbReference type="InterPro" id="IPR052894">
    <property type="entry name" value="AsmA-related"/>
</dbReference>
<proteinExistence type="predicted"/>
<dbReference type="RefSeq" id="WP_213494715.1">
    <property type="nucleotide sequence ID" value="NZ_CP074694.1"/>
</dbReference>
<protein>
    <submittedName>
        <fullName evidence="3">Uncharacterized protein</fullName>
    </submittedName>
</protein>
<reference evidence="3" key="1">
    <citation type="submission" date="2021-05" db="EMBL/GenBank/DDBJ databases">
        <title>Complete genome sequence of the cellulolytic planctomycete Telmatocola sphagniphila SP2T and characterization of the first cellulase from planctomycetes.</title>
        <authorList>
            <person name="Rakitin A.L."/>
            <person name="Beletsky A.V."/>
            <person name="Naumoff D.G."/>
            <person name="Kulichevskaya I.S."/>
            <person name="Mardanov A.V."/>
            <person name="Ravin N.V."/>
            <person name="Dedysh S.N."/>
        </authorList>
    </citation>
    <scope>NUCLEOTIDE SEQUENCE</scope>
    <source>
        <strain evidence="3">SP2T</strain>
    </source>
</reference>
<feature type="region of interest" description="Disordered" evidence="1">
    <location>
        <begin position="903"/>
        <end position="923"/>
    </location>
</feature>
<name>A0A8E6EWQ9_9BACT</name>
<gene>
    <name evidence="3" type="ORF">KIH39_18525</name>
</gene>
<evidence type="ECO:0000256" key="2">
    <source>
        <dbReference type="SAM" id="Phobius"/>
    </source>
</evidence>
<keyword evidence="2" id="KW-0472">Membrane</keyword>
<dbReference type="KEGG" id="tsph:KIH39_18525"/>
<dbReference type="GO" id="GO:0005886">
    <property type="term" value="C:plasma membrane"/>
    <property type="evidence" value="ECO:0007669"/>
    <property type="project" value="TreeGrafter"/>
</dbReference>
<dbReference type="PANTHER" id="PTHR30441">
    <property type="entry name" value="DUF748 DOMAIN-CONTAINING PROTEIN"/>
    <property type="match status" value="1"/>
</dbReference>
<evidence type="ECO:0000313" key="3">
    <source>
        <dbReference type="EMBL" id="QVL30833.1"/>
    </source>
</evidence>
<keyword evidence="4" id="KW-1185">Reference proteome</keyword>
<evidence type="ECO:0000313" key="4">
    <source>
        <dbReference type="Proteomes" id="UP000676194"/>
    </source>
</evidence>
<dbReference type="Proteomes" id="UP000676194">
    <property type="component" value="Chromosome"/>
</dbReference>
<keyword evidence="2" id="KW-0812">Transmembrane</keyword>
<feature type="region of interest" description="Disordered" evidence="1">
    <location>
        <begin position="453"/>
        <end position="475"/>
    </location>
</feature>
<accession>A0A8E6EWQ9</accession>
<sequence length="1343" mass="145115">MDNTDLNLNPVTSSPARRHTLGRKLLIALSVVVIIIGLLYLGLRLYLSSPGAVRMVTSKLEDTLGVTVQVKSVSAGFSSSTVGGIAISEEDGANNGKPWATAQEVSTDVSLASLARGVMPSSVTLKQAEIVLRFDSKGVMLTKFPEGANTSTTSPSKSSFAMPAIRIEKSQLRIEQEGHPTALFGGVDGVLKSNSGALVLEGTMTDENWGQWRLALNVDIASRSGEATLRTSSDVEVSEQLLRSVPFIPVNVWDAVVWRGPSSVEVRFDLKPQSKTFHYAVTVHPKNAEVHVSDIDLIAHRVTGQVDVEDGIVNLSQLKGQTAQGDLNVDGILDFQKQPNSLKVGVDAKNLLIKELPENWEIQKKVPVKGIGDGRLTGHADLLVSIGSEGVTTGGSGTAQVIVPSFVSGQDLKIDLRLAPRGRRYEFGQKSTSSTGTDHRPVPLAWLHTLLMQPPQTPAPSPSTKEPPKAKDGEDNYLNLNFALRDVDLGELVNKLEVGTPFKIGGRITFQVKAAIPTNQASDLKSYRFTGTADLPELKIEDLTLKEVKAEIRYRDGLLTLTNFSGQMPEKIASKNGGSFQGTASLGLIPAGDLKADLQLRQLPLDQMLGLFPAFAQGAEGNFTGQFNLAAPAGQLRDPSKWSGQANLNSEQAKALGLTFHKVQLAAQLAEGVLNLKNLSGDIEEANLKATGNLRLVDQYPWQGRIELRHADLSALNKLYPDFQPPVQLAGKLEAQSDLKGTLNPLNYQLTGTGSLAQLQIEKFPVNKIDFHWNVDPNQLRLTEISSQLFAGTIAGEAAIPLKPEAAGTIDLKLKKVNLGNLSQSVPTTANLRLEGQAEGFLKATVHPVKNQEPRQTELDADIRADHLKVRGIAADKLHATAKLQRSILQYKLEAAALGGTIELDGRYPPTPDAETKKDPQQQSRLQLRGLQLARLWPGLGLSDTLKGLNGDLYLDLPFNIGASGEPTGSGTLRLDRLRYRGRELTPRINSRVRFVESMIRVEQIEAPFGTGFVRGLILINYRQFDQSRAILSLRNVPAKNLLFLVPDLADQIDAPLDAEIRTSLGSEIRGNGTLSLMAGKLMGQRAGSIRLPLQWDFVPAQQRGSFAVRDLSGEIAQGRLSGSASYEFFGHSGGRAEGEIKFRNVSLPSLTRSENLGSLGVGNATGQFSFSGSEVRSFDDLKGTLTSTLGQAQLSEIPVLKEVLPFLGPSARVADKQSEVKATLSRGNWRVEKLALVGQNLQLYGTGTVSNSGRLNLAMTANTGRFDISPLALRAFGITLPTTVGPIPLGLIVQLSSFLSNRTVNLEVTGTLSRPSVRIKPISLLTEEVIRFFLNQNNIPLP</sequence>